<feature type="domain" description="HD" evidence="11">
    <location>
        <begin position="263"/>
        <end position="353"/>
    </location>
</feature>
<keyword evidence="5" id="KW-0547">Nucleotide-binding</keyword>
<dbReference type="CDD" id="cd00077">
    <property type="entry name" value="HDc"/>
    <property type="match status" value="1"/>
</dbReference>
<evidence type="ECO:0000256" key="6">
    <source>
        <dbReference type="ARBA" id="ARBA00022840"/>
    </source>
</evidence>
<evidence type="ECO:0000256" key="5">
    <source>
        <dbReference type="ARBA" id="ARBA00022741"/>
    </source>
</evidence>
<dbReference type="eggNOG" id="COG0617">
    <property type="taxonomic scope" value="Bacteria"/>
</dbReference>
<accession>V6DFI5</accession>
<sequence>MNLENLKLNIKNIVDDIFKHYPIIFKVIQELKKHNAKVYLVGGAVRDLILNKDILAIPDIDIEVHNLKLEDLSVLLNKFGEVDYVGKSFGILKLRHLNIDWSLPRSDKQGRKPEVKIDPYLDIKEALKRRDLTINAIAIDLIKLELVDPFNGVKDIKEKVLRSPDINFFQDDPLRFYRVMQFISRFQMHPNPELNNICQNMNIKDVSIERIDQEFKKLLLKSNIPSLGIRWLQDINRLKDILPELYNTTKVPQDPLWHPEGYVFEHLMQSLDASALLKYKNNEEKLTIMLAALSHDLGKVKTTIKTPDGHIRSPGHDEAGEPLAKSMLKNIITNKHLIKTVSILVKYHMRPMQFIKSNASLSAYKRLAYQLNSFANLDMLIKLLISDLQGRNGKSDFPLNQTMELATQFKEKAIQAKVLLEPEKPILTGKDLINIINPGPLMGQILKYAYKIQINKNIKDKDILKRRTFKDLNIKI</sequence>
<dbReference type="CDD" id="cd05398">
    <property type="entry name" value="NT_ClassII-CCAase"/>
    <property type="match status" value="1"/>
</dbReference>
<keyword evidence="7" id="KW-0460">Magnesium</keyword>
<reference evidence="12 13" key="1">
    <citation type="journal article" date="2015" name="Biol. Direct">
        <title>Babela massiliensis, a representative of a widespread bacterial phylum with unusual adaptations to parasitism in amoebae.</title>
        <authorList>
            <person name="Pagnier I."/>
            <person name="Yutin N."/>
            <person name="Croce O."/>
            <person name="Makarova K.S."/>
            <person name="Wolf Y.I."/>
            <person name="Benamar S."/>
            <person name="Raoult D."/>
            <person name="Koonin E.V."/>
            <person name="La Scola B."/>
        </authorList>
    </citation>
    <scope>NUCLEOTIDE SEQUENCE [LARGE SCALE GENOMIC DNA]</scope>
    <source>
        <strain evidence="13">BABL1</strain>
    </source>
</reference>
<dbReference type="RefSeq" id="WP_023791304.1">
    <property type="nucleotide sequence ID" value="NC_023003.1"/>
</dbReference>
<keyword evidence="13" id="KW-1185">Reference proteome</keyword>
<dbReference type="InterPro" id="IPR050124">
    <property type="entry name" value="tRNA_CCA-adding_enzyme"/>
</dbReference>
<dbReference type="SUPFAM" id="SSF81891">
    <property type="entry name" value="Poly A polymerase C-terminal region-like"/>
    <property type="match status" value="1"/>
</dbReference>
<gene>
    <name evidence="12" type="primary">cca</name>
    <name evidence="12" type="ORF">BABL1_gene_683</name>
</gene>
<keyword evidence="8 9" id="KW-0694">RNA-binding</keyword>
<dbReference type="InterPro" id="IPR003607">
    <property type="entry name" value="HD/PDEase_dom"/>
</dbReference>
<keyword evidence="6" id="KW-0067">ATP-binding</keyword>
<dbReference type="Gene3D" id="1.10.3090.10">
    <property type="entry name" value="cca-adding enzyme, domain 2"/>
    <property type="match status" value="1"/>
</dbReference>
<dbReference type="Pfam" id="PF01966">
    <property type="entry name" value="HD"/>
    <property type="match status" value="1"/>
</dbReference>
<proteinExistence type="inferred from homology"/>
<name>V6DFI5_9BACT</name>
<evidence type="ECO:0000259" key="10">
    <source>
        <dbReference type="Pfam" id="PF01743"/>
    </source>
</evidence>
<dbReference type="Gene3D" id="3.30.460.10">
    <property type="entry name" value="Beta Polymerase, domain 2"/>
    <property type="match status" value="1"/>
</dbReference>
<organism evidence="12 13">
    <name type="scientific">Candidatus Babela massiliensis</name>
    <dbReference type="NCBI Taxonomy" id="673862"/>
    <lineage>
        <taxon>Bacteria</taxon>
        <taxon>Candidatus Babelota</taxon>
        <taxon>Candidatus Babeliae</taxon>
        <taxon>Candidatus Babeliales</taxon>
        <taxon>Candidatus Babeliaceae</taxon>
        <taxon>Candidatus Babela</taxon>
    </lineage>
</organism>
<evidence type="ECO:0000256" key="1">
    <source>
        <dbReference type="ARBA" id="ARBA00022679"/>
    </source>
</evidence>
<dbReference type="Pfam" id="PF01743">
    <property type="entry name" value="PolyA_pol"/>
    <property type="match status" value="1"/>
</dbReference>
<keyword evidence="4" id="KW-0479">Metal-binding</keyword>
<evidence type="ECO:0000256" key="7">
    <source>
        <dbReference type="ARBA" id="ARBA00022842"/>
    </source>
</evidence>
<evidence type="ECO:0000313" key="12">
    <source>
        <dbReference type="EMBL" id="CDK30335.1"/>
    </source>
</evidence>
<dbReference type="SUPFAM" id="SSF81301">
    <property type="entry name" value="Nucleotidyltransferase"/>
    <property type="match status" value="1"/>
</dbReference>
<dbReference type="OrthoDB" id="9805698at2"/>
<dbReference type="GO" id="GO:0046872">
    <property type="term" value="F:metal ion binding"/>
    <property type="evidence" value="ECO:0007669"/>
    <property type="project" value="UniProtKB-KW"/>
</dbReference>
<evidence type="ECO:0000256" key="8">
    <source>
        <dbReference type="ARBA" id="ARBA00022884"/>
    </source>
</evidence>
<dbReference type="HOGENOM" id="CLU_015961_6_2_7"/>
<keyword evidence="1 9" id="KW-0808">Transferase</keyword>
<dbReference type="InterPro" id="IPR043519">
    <property type="entry name" value="NT_sf"/>
</dbReference>
<protein>
    <submittedName>
        <fullName evidence="12">tRNA-nucleotidyltransferase (CCA-adding enzyme)</fullName>
    </submittedName>
</protein>
<feature type="domain" description="Poly A polymerase head" evidence="10">
    <location>
        <begin position="38"/>
        <end position="162"/>
    </location>
</feature>
<evidence type="ECO:0000256" key="3">
    <source>
        <dbReference type="ARBA" id="ARBA00022695"/>
    </source>
</evidence>
<dbReference type="GO" id="GO:0016779">
    <property type="term" value="F:nucleotidyltransferase activity"/>
    <property type="evidence" value="ECO:0007669"/>
    <property type="project" value="UniProtKB-KW"/>
</dbReference>
<dbReference type="PANTHER" id="PTHR47545:SF1">
    <property type="entry name" value="MULTIFUNCTIONAL CCA PROTEIN"/>
    <property type="match status" value="1"/>
</dbReference>
<dbReference type="PATRIC" id="fig|673862.3.peg.222"/>
<dbReference type="PANTHER" id="PTHR47545">
    <property type="entry name" value="MULTIFUNCTIONAL CCA PROTEIN"/>
    <property type="match status" value="1"/>
</dbReference>
<evidence type="ECO:0000313" key="13">
    <source>
        <dbReference type="Proteomes" id="UP000018769"/>
    </source>
</evidence>
<dbReference type="AlphaFoldDB" id="V6DFI5"/>
<evidence type="ECO:0000256" key="2">
    <source>
        <dbReference type="ARBA" id="ARBA00022694"/>
    </source>
</evidence>
<keyword evidence="3" id="KW-0548">Nucleotidyltransferase</keyword>
<dbReference type="EMBL" id="HG793133">
    <property type="protein sequence ID" value="CDK30335.1"/>
    <property type="molecule type" value="Genomic_DNA"/>
</dbReference>
<keyword evidence="2" id="KW-0819">tRNA processing</keyword>
<dbReference type="InterPro" id="IPR006674">
    <property type="entry name" value="HD_domain"/>
</dbReference>
<dbReference type="GO" id="GO:0005524">
    <property type="term" value="F:ATP binding"/>
    <property type="evidence" value="ECO:0007669"/>
    <property type="project" value="UniProtKB-KW"/>
</dbReference>
<dbReference type="InterPro" id="IPR002646">
    <property type="entry name" value="PolA_pol_head_dom"/>
</dbReference>
<evidence type="ECO:0000256" key="4">
    <source>
        <dbReference type="ARBA" id="ARBA00022723"/>
    </source>
</evidence>
<dbReference type="GO" id="GO:0008033">
    <property type="term" value="P:tRNA processing"/>
    <property type="evidence" value="ECO:0007669"/>
    <property type="project" value="UniProtKB-KW"/>
</dbReference>
<dbReference type="STRING" id="673862.BABL1_gene_683"/>
<dbReference type="GO" id="GO:0003723">
    <property type="term" value="F:RNA binding"/>
    <property type="evidence" value="ECO:0007669"/>
    <property type="project" value="UniProtKB-KW"/>
</dbReference>
<evidence type="ECO:0000256" key="9">
    <source>
        <dbReference type="RuleBase" id="RU003953"/>
    </source>
</evidence>
<dbReference type="KEGG" id="dpb:BABL1_gene_683"/>
<comment type="similarity">
    <text evidence="9">Belongs to the tRNA nucleotidyltransferase/poly(A) polymerase family.</text>
</comment>
<evidence type="ECO:0000259" key="11">
    <source>
        <dbReference type="Pfam" id="PF01966"/>
    </source>
</evidence>
<dbReference type="Proteomes" id="UP000018769">
    <property type="component" value="Chromosome I"/>
</dbReference>